<dbReference type="PANTHER" id="PTHR11850">
    <property type="entry name" value="HOMEOBOX PROTEIN TRANSCRIPTION FACTORS"/>
    <property type="match status" value="1"/>
</dbReference>
<dbReference type="GO" id="GO:0005634">
    <property type="term" value="C:nucleus"/>
    <property type="evidence" value="ECO:0007669"/>
    <property type="project" value="UniProtKB-SubCell"/>
</dbReference>
<feature type="region of interest" description="Disordered" evidence="9">
    <location>
        <begin position="516"/>
        <end position="538"/>
    </location>
</feature>
<dbReference type="SMART" id="SM00389">
    <property type="entry name" value="HOX"/>
    <property type="match status" value="1"/>
</dbReference>
<dbReference type="InterPro" id="IPR008422">
    <property type="entry name" value="KN_HD"/>
</dbReference>
<dbReference type="Pfam" id="PF05920">
    <property type="entry name" value="Homeobox_KN"/>
    <property type="match status" value="1"/>
</dbReference>
<comment type="caution">
    <text evidence="11">The sequence shown here is derived from an EMBL/GenBank/DDBJ whole genome shotgun (WGS) entry which is preliminary data.</text>
</comment>
<dbReference type="Pfam" id="PF07526">
    <property type="entry name" value="POX"/>
    <property type="match status" value="1"/>
</dbReference>
<keyword evidence="6" id="KW-0804">Transcription</keyword>
<evidence type="ECO:0000256" key="3">
    <source>
        <dbReference type="ARBA" id="ARBA00023015"/>
    </source>
</evidence>
<dbReference type="SUPFAM" id="SSF46689">
    <property type="entry name" value="Homeodomain-like"/>
    <property type="match status" value="1"/>
</dbReference>
<comment type="similarity">
    <text evidence="2">Belongs to the TALE/BELL homeobox family.</text>
</comment>
<accession>A0A8S0PJY8</accession>
<dbReference type="InterPro" id="IPR050224">
    <property type="entry name" value="TALE_homeobox"/>
</dbReference>
<feature type="domain" description="Homeobox" evidence="10">
    <location>
        <begin position="443"/>
        <end position="506"/>
    </location>
</feature>
<evidence type="ECO:0000313" key="11">
    <source>
        <dbReference type="EMBL" id="CAA2953080.1"/>
    </source>
</evidence>
<sequence>MSQSFQQDIYNISNAYERSVTAKQSDWNSEKEMFRVQDFEKVDLSGQPPVYDTGGMLTEIINLPWRKPSNEILDDQMQIQSSYNRWLQKQQIPAEVHEAEVSVFSKKKHVIIIIFYTTIREVIFHQFWTQLPFMIPHVKASSPPISSSIQKLLPNSSDFSLQGFPLVDMDPPPQSTWITSSSDGDDTTTKIGSMIEGQGLSLSLSSWRKFEDLRMENGGIYFHNQGIGTYSSNPYDLKNLGLNLPRDQIHFGYTASPRIINDLKNSKYLRSAQELLEEFCSVGRGQFKNQKVKKQDRNPNSLLNFGSRGGAGASSSKERHPLSQAGRADYQRKKVKLLSMLDEIDGRYTQYCEQMRAMLNSFDLVIGNGAAPYTVLAHKEMSRHFRRTKDAIIEQLKQTCEILGESDVTISTGLTKAETPKLKLLEQKFRQQKYLHHMGMLDPEAWRPQRGLPERSINILRAWLFEHFLNPYPSEADKLLLSRQTGLSKTQVSNWFINARVRLWKPMVEEMYQREFQEEEDAAETKQDNINESNSEIHSQNIAVTTAQTTILATSKISEMNASEKDPSQNIINYMQCTSGNQLSFQVPGGTSSPSDASKCADLTPRCFIANEAEAARMNDLGVSTNEGVDAGLARLGSSQAGDVSLTLGLRHPGNVPRNKMSQLSISDFEAY</sequence>
<protein>
    <submittedName>
        <fullName evidence="11">BEL1-like homeodomain 4</fullName>
    </submittedName>
</protein>
<dbReference type="Gene3D" id="1.10.10.60">
    <property type="entry name" value="Homeodomain-like"/>
    <property type="match status" value="1"/>
</dbReference>
<gene>
    <name evidence="11" type="ORF">OLEA9_A035038</name>
</gene>
<dbReference type="Gramene" id="OE9A035038T6">
    <property type="protein sequence ID" value="OE9A035038C6"/>
    <property type="gene ID" value="OE9A035038"/>
</dbReference>
<proteinExistence type="inferred from homology"/>
<dbReference type="Proteomes" id="UP000594638">
    <property type="component" value="Unassembled WGS sequence"/>
</dbReference>
<evidence type="ECO:0000256" key="8">
    <source>
        <dbReference type="PROSITE-ProRule" id="PRU00108"/>
    </source>
</evidence>
<feature type="region of interest" description="Disordered" evidence="9">
    <location>
        <begin position="289"/>
        <end position="328"/>
    </location>
</feature>
<dbReference type="AlphaFoldDB" id="A0A8S0PJY8"/>
<evidence type="ECO:0000256" key="9">
    <source>
        <dbReference type="SAM" id="MobiDB-lite"/>
    </source>
</evidence>
<evidence type="ECO:0000256" key="4">
    <source>
        <dbReference type="ARBA" id="ARBA00023125"/>
    </source>
</evidence>
<dbReference type="InterPro" id="IPR001356">
    <property type="entry name" value="HD"/>
</dbReference>
<dbReference type="SMART" id="SM00574">
    <property type="entry name" value="POX"/>
    <property type="match status" value="1"/>
</dbReference>
<dbReference type="OrthoDB" id="10056939at2759"/>
<dbReference type="GO" id="GO:0006355">
    <property type="term" value="P:regulation of DNA-templated transcription"/>
    <property type="evidence" value="ECO:0007669"/>
    <property type="project" value="InterPro"/>
</dbReference>
<comment type="subcellular location">
    <subcellularLocation>
        <location evidence="1 8">Nucleus</location>
    </subcellularLocation>
</comment>
<keyword evidence="5 8" id="KW-0371">Homeobox</keyword>
<dbReference type="InterPro" id="IPR009057">
    <property type="entry name" value="Homeodomain-like_sf"/>
</dbReference>
<evidence type="ECO:0000256" key="2">
    <source>
        <dbReference type="ARBA" id="ARBA00006454"/>
    </source>
</evidence>
<organism evidence="11 12">
    <name type="scientific">Olea europaea subsp. europaea</name>
    <dbReference type="NCBI Taxonomy" id="158383"/>
    <lineage>
        <taxon>Eukaryota</taxon>
        <taxon>Viridiplantae</taxon>
        <taxon>Streptophyta</taxon>
        <taxon>Embryophyta</taxon>
        <taxon>Tracheophyta</taxon>
        <taxon>Spermatophyta</taxon>
        <taxon>Magnoliopsida</taxon>
        <taxon>eudicotyledons</taxon>
        <taxon>Gunneridae</taxon>
        <taxon>Pentapetalae</taxon>
        <taxon>asterids</taxon>
        <taxon>lamiids</taxon>
        <taxon>Lamiales</taxon>
        <taxon>Oleaceae</taxon>
        <taxon>Oleeae</taxon>
        <taxon>Olea</taxon>
    </lineage>
</organism>
<dbReference type="Gramene" id="OE9A035038T3">
    <property type="protein sequence ID" value="OE9A035038C3"/>
    <property type="gene ID" value="OE9A035038"/>
</dbReference>
<keyword evidence="7 8" id="KW-0539">Nucleus</keyword>
<dbReference type="EMBL" id="CACTIH010000086">
    <property type="protein sequence ID" value="CAA2953080.1"/>
    <property type="molecule type" value="Genomic_DNA"/>
</dbReference>
<keyword evidence="3" id="KW-0805">Transcription regulation</keyword>
<keyword evidence="12" id="KW-1185">Reference proteome</keyword>
<feature type="DNA-binding region" description="Homeobox" evidence="8">
    <location>
        <begin position="445"/>
        <end position="507"/>
    </location>
</feature>
<name>A0A8S0PJY8_OLEEU</name>
<dbReference type="GO" id="GO:0003677">
    <property type="term" value="F:DNA binding"/>
    <property type="evidence" value="ECO:0007669"/>
    <property type="project" value="UniProtKB-UniRule"/>
</dbReference>
<evidence type="ECO:0000256" key="1">
    <source>
        <dbReference type="ARBA" id="ARBA00004123"/>
    </source>
</evidence>
<reference evidence="11 12" key="1">
    <citation type="submission" date="2019-12" db="EMBL/GenBank/DDBJ databases">
        <authorList>
            <person name="Alioto T."/>
            <person name="Alioto T."/>
            <person name="Gomez Garrido J."/>
        </authorList>
    </citation>
    <scope>NUCLEOTIDE SEQUENCE [LARGE SCALE GENOMIC DNA]</scope>
</reference>
<dbReference type="InterPro" id="IPR006563">
    <property type="entry name" value="POX_dom"/>
</dbReference>
<keyword evidence="4 8" id="KW-0238">DNA-binding</keyword>
<evidence type="ECO:0000256" key="6">
    <source>
        <dbReference type="ARBA" id="ARBA00023163"/>
    </source>
</evidence>
<dbReference type="CDD" id="cd00086">
    <property type="entry name" value="homeodomain"/>
    <property type="match status" value="1"/>
</dbReference>
<evidence type="ECO:0000313" key="12">
    <source>
        <dbReference type="Proteomes" id="UP000594638"/>
    </source>
</evidence>
<evidence type="ECO:0000256" key="5">
    <source>
        <dbReference type="ARBA" id="ARBA00023155"/>
    </source>
</evidence>
<evidence type="ECO:0000259" key="10">
    <source>
        <dbReference type="PROSITE" id="PS50071"/>
    </source>
</evidence>
<dbReference type="PROSITE" id="PS50071">
    <property type="entry name" value="HOMEOBOX_2"/>
    <property type="match status" value="1"/>
</dbReference>
<evidence type="ECO:0000256" key="7">
    <source>
        <dbReference type="ARBA" id="ARBA00023242"/>
    </source>
</evidence>